<dbReference type="Gene3D" id="1.20.1070.10">
    <property type="entry name" value="Rhodopsin 7-helix transmembrane proteins"/>
    <property type="match status" value="1"/>
</dbReference>
<evidence type="ECO:0008006" key="9">
    <source>
        <dbReference type="Google" id="ProtNLM"/>
    </source>
</evidence>
<feature type="transmembrane region" description="Helical" evidence="6">
    <location>
        <begin position="198"/>
        <end position="219"/>
    </location>
</feature>
<dbReference type="GO" id="GO:0016020">
    <property type="term" value="C:membrane"/>
    <property type="evidence" value="ECO:0007669"/>
    <property type="project" value="UniProtKB-SubCell"/>
</dbReference>
<dbReference type="Proteomes" id="UP001328107">
    <property type="component" value="Unassembled WGS sequence"/>
</dbReference>
<feature type="transmembrane region" description="Helical" evidence="6">
    <location>
        <begin position="94"/>
        <end position="118"/>
    </location>
</feature>
<feature type="transmembrane region" description="Helical" evidence="6">
    <location>
        <begin position="43"/>
        <end position="63"/>
    </location>
</feature>
<gene>
    <name evidence="7" type="ORF">PMAYCL1PPCAC_26787</name>
</gene>
<dbReference type="AlphaFoldDB" id="A0AAN5I8J4"/>
<evidence type="ECO:0000256" key="4">
    <source>
        <dbReference type="ARBA" id="ARBA00022989"/>
    </source>
</evidence>
<comment type="subcellular location">
    <subcellularLocation>
        <location evidence="1">Membrane</location>
        <topology evidence="1">Multi-pass membrane protein</topology>
    </subcellularLocation>
</comment>
<proteinExistence type="inferred from homology"/>
<evidence type="ECO:0000313" key="8">
    <source>
        <dbReference type="Proteomes" id="UP001328107"/>
    </source>
</evidence>
<keyword evidence="8" id="KW-1185">Reference proteome</keyword>
<comment type="caution">
    <text evidence="7">The sequence shown here is derived from an EMBL/GenBank/DDBJ whole genome shotgun (WGS) entry which is preliminary data.</text>
</comment>
<protein>
    <recommendedName>
        <fullName evidence="9">G protein-coupled receptor</fullName>
    </recommendedName>
</protein>
<dbReference type="InterPro" id="IPR019421">
    <property type="entry name" value="7TM_GPCR_serpentine_rcpt_Srd"/>
</dbReference>
<dbReference type="EMBL" id="BTRK01000006">
    <property type="protein sequence ID" value="GMR56592.1"/>
    <property type="molecule type" value="Genomic_DNA"/>
</dbReference>
<keyword evidence="4 6" id="KW-1133">Transmembrane helix</keyword>
<feature type="transmembrane region" description="Helical" evidence="6">
    <location>
        <begin position="240"/>
        <end position="265"/>
    </location>
</feature>
<keyword evidence="3 6" id="KW-0812">Transmembrane</keyword>
<dbReference type="Pfam" id="PF10317">
    <property type="entry name" value="7TM_GPCR_Srd"/>
    <property type="match status" value="1"/>
</dbReference>
<evidence type="ECO:0000256" key="6">
    <source>
        <dbReference type="SAM" id="Phobius"/>
    </source>
</evidence>
<comment type="similarity">
    <text evidence="2">Belongs to the nematode receptor-like protein srd family.</text>
</comment>
<dbReference type="SUPFAM" id="SSF81321">
    <property type="entry name" value="Family A G protein-coupled receptor-like"/>
    <property type="match status" value="1"/>
</dbReference>
<dbReference type="PANTHER" id="PTHR22945">
    <property type="entry name" value="SERPENTINE RECEPTOR, CLASS D DELTA"/>
    <property type="match status" value="1"/>
</dbReference>
<evidence type="ECO:0000256" key="3">
    <source>
        <dbReference type="ARBA" id="ARBA00022692"/>
    </source>
</evidence>
<feature type="transmembrane region" description="Helical" evidence="6">
    <location>
        <begin position="6"/>
        <end position="31"/>
    </location>
</feature>
<sequence length="329" mass="37410">MHLLDLISIVCQSTLGTFGVLLNTLFIYLVIRRSSRQLHAYSVLLLDMCINDMVASLCSLYSISRQIPIGYTGGLGVSLGVCRLISPLSCSLAFVIWMHCYANCLIVLILCFAFRLYVLKRNTPTRTQTLIVCLISYLPTFLYAVVLMHGIIETNSYAEHRDELVRTVVIQKRPELLEPYVDLEGRSDKKSFTGVLSIFYVIMLGPLTMGVCLVVRFRIQQILRRFESMSAATKRMNEQLLRALTIQNIVEFVMLISLIIFFLSFGRSFLTAPFIEHLVFILGAVIPVSNPIINLLCIMHYKREAKRLLLNHIEIHVADFDKKASTTTF</sequence>
<organism evidence="7 8">
    <name type="scientific">Pristionchus mayeri</name>
    <dbReference type="NCBI Taxonomy" id="1317129"/>
    <lineage>
        <taxon>Eukaryota</taxon>
        <taxon>Metazoa</taxon>
        <taxon>Ecdysozoa</taxon>
        <taxon>Nematoda</taxon>
        <taxon>Chromadorea</taxon>
        <taxon>Rhabditida</taxon>
        <taxon>Rhabditina</taxon>
        <taxon>Diplogasteromorpha</taxon>
        <taxon>Diplogasteroidea</taxon>
        <taxon>Neodiplogasteridae</taxon>
        <taxon>Pristionchus</taxon>
    </lineage>
</organism>
<reference evidence="8" key="1">
    <citation type="submission" date="2022-10" db="EMBL/GenBank/DDBJ databases">
        <title>Genome assembly of Pristionchus species.</title>
        <authorList>
            <person name="Yoshida K."/>
            <person name="Sommer R.J."/>
        </authorList>
    </citation>
    <scope>NUCLEOTIDE SEQUENCE [LARGE SCALE GENOMIC DNA]</scope>
    <source>
        <strain evidence="8">RS5460</strain>
    </source>
</reference>
<accession>A0AAN5I8J4</accession>
<name>A0AAN5I8J4_9BILA</name>
<evidence type="ECO:0000256" key="1">
    <source>
        <dbReference type="ARBA" id="ARBA00004141"/>
    </source>
</evidence>
<feature type="transmembrane region" description="Helical" evidence="6">
    <location>
        <begin position="277"/>
        <end position="298"/>
    </location>
</feature>
<dbReference type="PANTHER" id="PTHR22945:SF40">
    <property type="entry name" value="SERPENTINE RECEPTOR, CLASS D (DELTA)-RELATED"/>
    <property type="match status" value="1"/>
</dbReference>
<evidence type="ECO:0000256" key="2">
    <source>
        <dbReference type="ARBA" id="ARBA00009166"/>
    </source>
</evidence>
<feature type="transmembrane region" description="Helical" evidence="6">
    <location>
        <begin position="130"/>
        <end position="152"/>
    </location>
</feature>
<dbReference type="InterPro" id="IPR050920">
    <property type="entry name" value="Nematode_rcpt-like_delta"/>
</dbReference>
<keyword evidence="5 6" id="KW-0472">Membrane</keyword>
<evidence type="ECO:0000256" key="5">
    <source>
        <dbReference type="ARBA" id="ARBA00023136"/>
    </source>
</evidence>
<evidence type="ECO:0000313" key="7">
    <source>
        <dbReference type="EMBL" id="GMR56592.1"/>
    </source>
</evidence>